<dbReference type="RefSeq" id="WP_366090845.1">
    <property type="nucleotide sequence ID" value="NZ_JBFASG010000059.1"/>
</dbReference>
<keyword evidence="2" id="KW-1185">Reference proteome</keyword>
<reference evidence="1 2" key="1">
    <citation type="submission" date="2024-06" db="EMBL/GenBank/DDBJ databases">
        <title>The Natural Products Discovery Center: Release of the First 8490 Sequenced Strains for Exploring Actinobacteria Biosynthetic Diversity.</title>
        <authorList>
            <person name="Kalkreuter E."/>
            <person name="Kautsar S.A."/>
            <person name="Yang D."/>
            <person name="Bader C.D."/>
            <person name="Teijaro C.N."/>
            <person name="Fluegel L."/>
            <person name="Davis C.M."/>
            <person name="Simpson J.R."/>
            <person name="Lauterbach L."/>
            <person name="Steele A.D."/>
            <person name="Gui C."/>
            <person name="Meng S."/>
            <person name="Li G."/>
            <person name="Viehrig K."/>
            <person name="Ye F."/>
            <person name="Su P."/>
            <person name="Kiefer A.F."/>
            <person name="Nichols A."/>
            <person name="Cepeda A.J."/>
            <person name="Yan W."/>
            <person name="Fan B."/>
            <person name="Jiang Y."/>
            <person name="Adhikari A."/>
            <person name="Zheng C.-J."/>
            <person name="Schuster L."/>
            <person name="Cowan T.M."/>
            <person name="Smanski M.J."/>
            <person name="Chevrette M.G."/>
            <person name="De Carvalho L.P.S."/>
            <person name="Shen B."/>
        </authorList>
    </citation>
    <scope>NUCLEOTIDE SEQUENCE [LARGE SCALE GENOMIC DNA]</scope>
    <source>
        <strain evidence="1 2">NPDC053791</strain>
    </source>
</reference>
<name>A0ABV3J526_9ACTN</name>
<evidence type="ECO:0000313" key="1">
    <source>
        <dbReference type="EMBL" id="MEV4927793.1"/>
    </source>
</evidence>
<dbReference type="Proteomes" id="UP001552479">
    <property type="component" value="Unassembled WGS sequence"/>
</dbReference>
<protein>
    <submittedName>
        <fullName evidence="1">Uncharacterized protein</fullName>
    </submittedName>
</protein>
<sequence length="49" mass="5495">MLVDKLSPQGELLDQDDLETFVKEIAWLAEEGEPTSCDISTIEREEAAE</sequence>
<gene>
    <name evidence="1" type="ORF">AB0L03_34155</name>
</gene>
<proteinExistence type="predicted"/>
<dbReference type="EMBL" id="JBFASG010000059">
    <property type="protein sequence ID" value="MEV4927793.1"/>
    <property type="molecule type" value="Genomic_DNA"/>
</dbReference>
<evidence type="ECO:0000313" key="2">
    <source>
        <dbReference type="Proteomes" id="UP001552479"/>
    </source>
</evidence>
<comment type="caution">
    <text evidence="1">The sequence shown here is derived from an EMBL/GenBank/DDBJ whole genome shotgun (WGS) entry which is preliminary data.</text>
</comment>
<accession>A0ABV3J526</accession>
<organism evidence="1 2">
    <name type="scientific">Streptomyces roseoverticillatus</name>
    <dbReference type="NCBI Taxonomy" id="66429"/>
    <lineage>
        <taxon>Bacteria</taxon>
        <taxon>Bacillati</taxon>
        <taxon>Actinomycetota</taxon>
        <taxon>Actinomycetes</taxon>
        <taxon>Kitasatosporales</taxon>
        <taxon>Streptomycetaceae</taxon>
        <taxon>Streptomyces</taxon>
    </lineage>
</organism>